<evidence type="ECO:0000256" key="2">
    <source>
        <dbReference type="ARBA" id="ARBA00022741"/>
    </source>
</evidence>
<dbReference type="AlphaFoldDB" id="A0A914QJ74"/>
<protein>
    <submittedName>
        <fullName evidence="5">Heat shock protein 70</fullName>
    </submittedName>
</protein>
<dbReference type="PANTHER" id="PTHR19375">
    <property type="entry name" value="HEAT SHOCK PROTEIN 70KDA"/>
    <property type="match status" value="1"/>
</dbReference>
<evidence type="ECO:0000313" key="5">
    <source>
        <dbReference type="WBParaSite" id="PDA_v2.g3541.t1"/>
    </source>
</evidence>
<evidence type="ECO:0000256" key="3">
    <source>
        <dbReference type="ARBA" id="ARBA00022840"/>
    </source>
</evidence>
<dbReference type="InterPro" id="IPR043129">
    <property type="entry name" value="ATPase_NBD"/>
</dbReference>
<dbReference type="FunFam" id="3.30.420.40:FF:000028">
    <property type="entry name" value="heat shock 70 kDa protein-like"/>
    <property type="match status" value="1"/>
</dbReference>
<dbReference type="GO" id="GO:0006950">
    <property type="term" value="P:response to stress"/>
    <property type="evidence" value="ECO:0007669"/>
    <property type="project" value="UniProtKB-ARBA"/>
</dbReference>
<keyword evidence="2" id="KW-0547">Nucleotide-binding</keyword>
<dbReference type="InterPro" id="IPR018181">
    <property type="entry name" value="Heat_shock_70_CS"/>
</dbReference>
<organism evidence="4 5">
    <name type="scientific">Panagrolaimus davidi</name>
    <dbReference type="NCBI Taxonomy" id="227884"/>
    <lineage>
        <taxon>Eukaryota</taxon>
        <taxon>Metazoa</taxon>
        <taxon>Ecdysozoa</taxon>
        <taxon>Nematoda</taxon>
        <taxon>Chromadorea</taxon>
        <taxon>Rhabditida</taxon>
        <taxon>Tylenchina</taxon>
        <taxon>Panagrolaimomorpha</taxon>
        <taxon>Panagrolaimoidea</taxon>
        <taxon>Panagrolaimidae</taxon>
        <taxon>Panagrolaimus</taxon>
    </lineage>
</organism>
<sequence length="345" mass="38892">MDDIPTYSIPKKQKFYDFSINAIGIDLGTSSCFAAVNRKNGIETVALDNTGERILPSYIGYEEAKVKCGKLVVERLGNYTKYTVFDSKRLIGQCYDEKLKDASWPFQIINENEFQRREPTTIVITIPAAFTESQKEATLTAAKLAGLDKVNLLPEPVAASFAYFIDRPLSNNATILLFDLGGGTLDICIFKVNNSQMQIISNTGDPNIGGRDFDKVLYDFFKKELLTNFNVDLENQERRKLDVEDFDASKEGMIHLTRKDFEAKTNKLTEKLKKLIGKALMEAKLQPHQINKVFRVGGSSRMPIVQQMLMKMFPIADHCVEENPDEVVARGAAYYSYHLASEGHK</sequence>
<name>A0A914QJ74_9BILA</name>
<keyword evidence="4" id="KW-1185">Reference proteome</keyword>
<proteinExistence type="inferred from homology"/>
<dbReference type="PRINTS" id="PR00301">
    <property type="entry name" value="HEATSHOCK70"/>
</dbReference>
<dbReference type="Pfam" id="PF00012">
    <property type="entry name" value="HSP70"/>
    <property type="match status" value="2"/>
</dbReference>
<accession>A0A914QJ74</accession>
<dbReference type="InterPro" id="IPR013126">
    <property type="entry name" value="Hsp_70_fam"/>
</dbReference>
<dbReference type="GO" id="GO:0005524">
    <property type="term" value="F:ATP binding"/>
    <property type="evidence" value="ECO:0007669"/>
    <property type="project" value="UniProtKB-KW"/>
</dbReference>
<dbReference type="Gene3D" id="3.30.420.40">
    <property type="match status" value="5"/>
</dbReference>
<reference evidence="5" key="1">
    <citation type="submission" date="2022-11" db="UniProtKB">
        <authorList>
            <consortium name="WormBaseParasite"/>
        </authorList>
    </citation>
    <scope>IDENTIFICATION</scope>
</reference>
<keyword evidence="3" id="KW-0067">ATP-binding</keyword>
<comment type="similarity">
    <text evidence="1">Belongs to the heat shock protein 70 family.</text>
</comment>
<evidence type="ECO:0000256" key="1">
    <source>
        <dbReference type="ARBA" id="ARBA00007381"/>
    </source>
</evidence>
<dbReference type="Gene3D" id="3.90.640.10">
    <property type="entry name" value="Actin, Chain A, domain 4"/>
    <property type="match status" value="2"/>
</dbReference>
<dbReference type="GO" id="GO:0140662">
    <property type="term" value="F:ATP-dependent protein folding chaperone"/>
    <property type="evidence" value="ECO:0007669"/>
    <property type="project" value="InterPro"/>
</dbReference>
<evidence type="ECO:0000313" key="4">
    <source>
        <dbReference type="Proteomes" id="UP000887578"/>
    </source>
</evidence>
<dbReference type="WBParaSite" id="PDA_v2.g3541.t1">
    <property type="protein sequence ID" value="PDA_v2.g3541.t1"/>
    <property type="gene ID" value="PDA_v2.g3541"/>
</dbReference>
<dbReference type="PROSITE" id="PS00297">
    <property type="entry name" value="HSP70_1"/>
    <property type="match status" value="1"/>
</dbReference>
<dbReference type="SUPFAM" id="SSF53067">
    <property type="entry name" value="Actin-like ATPase domain"/>
    <property type="match status" value="2"/>
</dbReference>
<dbReference type="Proteomes" id="UP000887578">
    <property type="component" value="Unplaced"/>
</dbReference>